<dbReference type="HOGENOM" id="CLU_862058_0_0_1"/>
<dbReference type="GeneTree" id="ENSGT00390000014072"/>
<dbReference type="AlphaFoldDB" id="F6SV63"/>
<dbReference type="InterPro" id="IPR021852">
    <property type="entry name" value="DUF3456"/>
</dbReference>
<reference evidence="5" key="2">
    <citation type="submission" date="2025-08" db="UniProtKB">
        <authorList>
            <consortium name="Ensembl"/>
        </authorList>
    </citation>
    <scope>IDENTIFICATION</scope>
    <source>
        <strain evidence="5">Glennie</strain>
    </source>
</reference>
<dbReference type="Proteomes" id="UP000002279">
    <property type="component" value="Chromosome X5"/>
</dbReference>
<feature type="compositionally biased region" description="Low complexity" evidence="3">
    <location>
        <begin position="104"/>
        <end position="120"/>
    </location>
</feature>
<accession>F6SV63</accession>
<feature type="region of interest" description="Disordered" evidence="3">
    <location>
        <begin position="1"/>
        <end position="23"/>
    </location>
</feature>
<feature type="compositionally biased region" description="Basic and acidic residues" evidence="3">
    <location>
        <begin position="308"/>
        <end position="324"/>
    </location>
</feature>
<feature type="domain" description="DUF3456" evidence="4">
    <location>
        <begin position="132"/>
        <end position="280"/>
    </location>
</feature>
<evidence type="ECO:0000256" key="3">
    <source>
        <dbReference type="SAM" id="MobiDB-lite"/>
    </source>
</evidence>
<feature type="compositionally biased region" description="Acidic residues" evidence="3">
    <location>
        <begin position="298"/>
        <end position="307"/>
    </location>
</feature>
<reference evidence="5" key="3">
    <citation type="submission" date="2025-09" db="UniProtKB">
        <authorList>
            <consortium name="Ensembl"/>
        </authorList>
    </citation>
    <scope>IDENTIFICATION</scope>
    <source>
        <strain evidence="5">Glennie</strain>
    </source>
</reference>
<dbReference type="eggNOG" id="KOG4052">
    <property type="taxonomic scope" value="Eukaryota"/>
</dbReference>
<dbReference type="FunCoup" id="F6SV63">
    <property type="interactions" value="619"/>
</dbReference>
<evidence type="ECO:0000259" key="4">
    <source>
        <dbReference type="Pfam" id="PF11938"/>
    </source>
</evidence>
<sequence>PLTPKPGPFPLSPAASQGSPSSASFYRLRLRDVKRAPRRAWGGAGGSNPRPSKRRCPRPLGSAETPERSRVTFSFLHADLSLSLPFPRPIPIPPSRAPAPPPASASRGSAPPRSSLAPRVSPSPPRPPLSVAVCKYLSSELQGELGRSSGSREVLELGQVLDTGGRKRRVPYSTSETRLEEALDHLCDRILDYKVHAERKGSLRYAKGQSETMTTLKNLVQRGVKVDLGIPPELWDEPSVEVTHLKQQCETMLERFEDVVEDWYFRHQGEPLQAFLCEGHVLKEGETACLQETWTGKDEEEEGEEEEREGKERPVDSHHDPSEF</sequence>
<dbReference type="Pfam" id="PF11938">
    <property type="entry name" value="DUF3456"/>
    <property type="match status" value="1"/>
</dbReference>
<feature type="compositionally biased region" description="Pro residues" evidence="3">
    <location>
        <begin position="91"/>
        <end position="103"/>
    </location>
</feature>
<keyword evidence="6" id="KW-1185">Reference proteome</keyword>
<organism evidence="5 6">
    <name type="scientific">Ornithorhynchus anatinus</name>
    <name type="common">Duckbill platypus</name>
    <dbReference type="NCBI Taxonomy" id="9258"/>
    <lineage>
        <taxon>Eukaryota</taxon>
        <taxon>Metazoa</taxon>
        <taxon>Chordata</taxon>
        <taxon>Craniata</taxon>
        <taxon>Vertebrata</taxon>
        <taxon>Euteleostomi</taxon>
        <taxon>Mammalia</taxon>
        <taxon>Monotremata</taxon>
        <taxon>Ornithorhynchidae</taxon>
        <taxon>Ornithorhynchus</taxon>
    </lineage>
</organism>
<dbReference type="Ensembl" id="ENSOANT00000015369.4">
    <property type="protein sequence ID" value="ENSOANP00000015366.4"/>
    <property type="gene ID" value="ENSOANG00000009678.4"/>
</dbReference>
<dbReference type="STRING" id="9258.ENSOANP00000015366"/>
<dbReference type="InParanoid" id="F6SV63"/>
<feature type="region of interest" description="Disordered" evidence="3">
    <location>
        <begin position="91"/>
        <end position="128"/>
    </location>
</feature>
<reference evidence="5 6" key="1">
    <citation type="journal article" date="2008" name="Nature">
        <title>Genome analysis of the platypus reveals unique signatures of evolution.</title>
        <authorList>
            <person name="Warren W.C."/>
            <person name="Hillier L.W."/>
            <person name="Marshall Graves J.A."/>
            <person name="Birney E."/>
            <person name="Ponting C.P."/>
            <person name="Grutzner F."/>
            <person name="Belov K."/>
            <person name="Miller W."/>
            <person name="Clarke L."/>
            <person name="Chinwalla A.T."/>
            <person name="Yang S.P."/>
            <person name="Heger A."/>
            <person name="Locke D.P."/>
            <person name="Miethke P."/>
            <person name="Waters P.D."/>
            <person name="Veyrunes F."/>
            <person name="Fulton L."/>
            <person name="Fulton B."/>
            <person name="Graves T."/>
            <person name="Wallis J."/>
            <person name="Puente X.S."/>
            <person name="Lopez-Otin C."/>
            <person name="Ordonez G.R."/>
            <person name="Eichler E.E."/>
            <person name="Chen L."/>
            <person name="Cheng Z."/>
            <person name="Deakin J.E."/>
            <person name="Alsop A."/>
            <person name="Thompson K."/>
            <person name="Kirby P."/>
            <person name="Papenfuss A.T."/>
            <person name="Wakefield M.J."/>
            <person name="Olender T."/>
            <person name="Lancet D."/>
            <person name="Huttley G.A."/>
            <person name="Smit A.F."/>
            <person name="Pask A."/>
            <person name="Temple-Smith P."/>
            <person name="Batzer M.A."/>
            <person name="Walker J.A."/>
            <person name="Konkel M.K."/>
            <person name="Harris R.S."/>
            <person name="Whittington C.M."/>
            <person name="Wong E.S."/>
            <person name="Gemmell N.J."/>
            <person name="Buschiazzo E."/>
            <person name="Vargas Jentzsch I.M."/>
            <person name="Merkel A."/>
            <person name="Schmitz J."/>
            <person name="Zemann A."/>
            <person name="Churakov G."/>
            <person name="Kriegs J.O."/>
            <person name="Brosius J."/>
            <person name="Murchison E.P."/>
            <person name="Sachidanandam R."/>
            <person name="Smith C."/>
            <person name="Hannon G.J."/>
            <person name="Tsend-Ayush E."/>
            <person name="McMillan D."/>
            <person name="Attenborough R."/>
            <person name="Rens W."/>
            <person name="Ferguson-Smith M."/>
            <person name="Lefevre C.M."/>
            <person name="Sharp J.A."/>
            <person name="Nicholas K.R."/>
            <person name="Ray D.A."/>
            <person name="Kube M."/>
            <person name="Reinhardt R."/>
            <person name="Pringle T.H."/>
            <person name="Taylor J."/>
            <person name="Jones R.C."/>
            <person name="Nixon B."/>
            <person name="Dacheux J.L."/>
            <person name="Niwa H."/>
            <person name="Sekita Y."/>
            <person name="Huang X."/>
            <person name="Stark A."/>
            <person name="Kheradpour P."/>
            <person name="Kellis M."/>
            <person name="Flicek P."/>
            <person name="Chen Y."/>
            <person name="Webber C."/>
            <person name="Hardison R."/>
            <person name="Nelson J."/>
            <person name="Hallsworth-Pepin K."/>
            <person name="Delehaunty K."/>
            <person name="Markovic C."/>
            <person name="Minx P."/>
            <person name="Feng Y."/>
            <person name="Kremitzki C."/>
            <person name="Mitreva M."/>
            <person name="Glasscock J."/>
            <person name="Wylie T."/>
            <person name="Wohldmann P."/>
            <person name="Thiru P."/>
            <person name="Nhan M.N."/>
            <person name="Pohl C.S."/>
            <person name="Smith S.M."/>
            <person name="Hou S."/>
            <person name="Nefedov M."/>
            <person name="de Jong P.J."/>
            <person name="Renfree M.B."/>
            <person name="Mardis E.R."/>
            <person name="Wilson R.K."/>
        </authorList>
    </citation>
    <scope>NUCLEOTIDE SEQUENCE [LARGE SCALE GENOMIC DNA]</scope>
    <source>
        <strain evidence="5 6">Glennie</strain>
    </source>
</reference>
<dbReference type="GO" id="GO:0005102">
    <property type="term" value="F:signaling receptor binding"/>
    <property type="evidence" value="ECO:0000318"/>
    <property type="project" value="GO_Central"/>
</dbReference>
<feature type="compositionally biased region" description="Pro residues" evidence="3">
    <location>
        <begin position="1"/>
        <end position="11"/>
    </location>
</feature>
<feature type="region of interest" description="Disordered" evidence="3">
    <location>
        <begin position="35"/>
        <end position="70"/>
    </location>
</feature>
<proteinExistence type="inferred from homology"/>
<keyword evidence="2" id="KW-0732">Signal</keyword>
<feature type="region of interest" description="Disordered" evidence="3">
    <location>
        <begin position="291"/>
        <end position="324"/>
    </location>
</feature>
<evidence type="ECO:0000313" key="5">
    <source>
        <dbReference type="Ensembl" id="ENSOANP00000015366.4"/>
    </source>
</evidence>
<feature type="compositionally biased region" description="Low complexity" evidence="3">
    <location>
        <begin position="12"/>
        <end position="23"/>
    </location>
</feature>
<comment type="similarity">
    <text evidence="1">Belongs to the canopy family.</text>
</comment>
<dbReference type="PANTHER" id="PTHR15382:SF3">
    <property type="entry name" value="PROTEIN CANOPY HOMOLOG 4"/>
    <property type="match status" value="1"/>
</dbReference>
<name>F6SV63_ORNAN</name>
<dbReference type="PANTHER" id="PTHR15382">
    <property type="entry name" value="CTG4A-RELATED"/>
    <property type="match status" value="1"/>
</dbReference>
<protein>
    <recommendedName>
        <fullName evidence="4">DUF3456 domain-containing protein</fullName>
    </recommendedName>
</protein>
<dbReference type="Bgee" id="ENSOANG00000009678">
    <property type="expression patterns" value="Expressed in fibroblast and 7 other cell types or tissues"/>
</dbReference>
<evidence type="ECO:0000313" key="6">
    <source>
        <dbReference type="Proteomes" id="UP000002279"/>
    </source>
</evidence>
<evidence type="ECO:0000256" key="1">
    <source>
        <dbReference type="ARBA" id="ARBA00007285"/>
    </source>
</evidence>
<evidence type="ECO:0000256" key="2">
    <source>
        <dbReference type="ARBA" id="ARBA00022729"/>
    </source>
</evidence>